<dbReference type="InterPro" id="IPR018114">
    <property type="entry name" value="TRYPSIN_HIS"/>
</dbReference>
<dbReference type="InterPro" id="IPR009003">
    <property type="entry name" value="Peptidase_S1_PA"/>
</dbReference>
<dbReference type="PROSITE" id="PS00134">
    <property type="entry name" value="TRYPSIN_HIS"/>
    <property type="match status" value="1"/>
</dbReference>
<dbReference type="PRINTS" id="PR00722">
    <property type="entry name" value="CHYMOTRYPSIN"/>
</dbReference>
<sequence length="273" mass="30210">MHYKLCACRSQVLITMHKSLRLIILAVVACCYAVPMKEVNEHIVGGTESRHCEFPHMVYISIDLRDGGTFCGATLIGKKHILTAAHCIKDKDVTGITAHFGSTNKNNATVRIPVKQWKLHRNYVRGRTFDSDIAILELKSPVTTTRCIKPIEVPKKGDTYNKRCITAGWGSTGENGHYPDQMRRTNIDIIPNDKCQPYSPGASAEMHICAGDLLKNGKNICYGDSGGGLICRRTSDNKYVVAGISSYGFDCDEGFGVFTNTANYRDFIDLHTS</sequence>
<dbReference type="FunFam" id="2.40.10.10:FF:000054">
    <property type="entry name" value="Complement C1r subcomponent"/>
    <property type="match status" value="1"/>
</dbReference>
<evidence type="ECO:0000256" key="2">
    <source>
        <dbReference type="ARBA" id="ARBA00022525"/>
    </source>
</evidence>
<proteinExistence type="predicted"/>
<dbReference type="Pfam" id="PF00089">
    <property type="entry name" value="Trypsin"/>
    <property type="match status" value="1"/>
</dbReference>
<evidence type="ECO:0000256" key="1">
    <source>
        <dbReference type="ARBA" id="ARBA00004613"/>
    </source>
</evidence>
<dbReference type="PANTHER" id="PTHR24252">
    <property type="entry name" value="ACROSIN-RELATED"/>
    <property type="match status" value="1"/>
</dbReference>
<dbReference type="InterPro" id="IPR001254">
    <property type="entry name" value="Trypsin_dom"/>
</dbReference>
<name>A0A6P7SRU0_9MOLL</name>
<dbReference type="GO" id="GO:0004252">
    <property type="term" value="F:serine-type endopeptidase activity"/>
    <property type="evidence" value="ECO:0007669"/>
    <property type="project" value="InterPro"/>
</dbReference>
<dbReference type="GO" id="GO:0005576">
    <property type="term" value="C:extracellular region"/>
    <property type="evidence" value="ECO:0007669"/>
    <property type="project" value="UniProtKB-SubCell"/>
</dbReference>
<keyword evidence="2" id="KW-0964">Secreted</keyword>
<dbReference type="PANTHER" id="PTHR24252:SF7">
    <property type="entry name" value="HYALIN"/>
    <property type="match status" value="1"/>
</dbReference>
<dbReference type="SMART" id="SM00020">
    <property type="entry name" value="Tryp_SPc"/>
    <property type="match status" value="1"/>
</dbReference>
<dbReference type="KEGG" id="osn:115215715"/>
<accession>A0A6P7SRU0</accession>
<evidence type="ECO:0000259" key="7">
    <source>
        <dbReference type="PROSITE" id="PS50240"/>
    </source>
</evidence>
<protein>
    <submittedName>
        <fullName evidence="9">Plasma kallikrein</fullName>
    </submittedName>
</protein>
<evidence type="ECO:0000256" key="6">
    <source>
        <dbReference type="SAM" id="SignalP"/>
    </source>
</evidence>
<organism evidence="8 9">
    <name type="scientific">Octopus sinensis</name>
    <name type="common">East Asian common octopus</name>
    <dbReference type="NCBI Taxonomy" id="2607531"/>
    <lineage>
        <taxon>Eukaryota</taxon>
        <taxon>Metazoa</taxon>
        <taxon>Spiralia</taxon>
        <taxon>Lophotrochozoa</taxon>
        <taxon>Mollusca</taxon>
        <taxon>Cephalopoda</taxon>
        <taxon>Coleoidea</taxon>
        <taxon>Octopodiformes</taxon>
        <taxon>Octopoda</taxon>
        <taxon>Incirrata</taxon>
        <taxon>Octopodidae</taxon>
        <taxon>Octopus</taxon>
    </lineage>
</organism>
<dbReference type="RefSeq" id="XP_029640868.1">
    <property type="nucleotide sequence ID" value="XM_029785008.2"/>
</dbReference>
<keyword evidence="8" id="KW-1185">Reference proteome</keyword>
<dbReference type="InterPro" id="IPR043504">
    <property type="entry name" value="Peptidase_S1_PA_chymotrypsin"/>
</dbReference>
<feature type="signal peptide" evidence="6">
    <location>
        <begin position="1"/>
        <end position="33"/>
    </location>
</feature>
<dbReference type="CDD" id="cd00190">
    <property type="entry name" value="Tryp_SPc"/>
    <property type="match status" value="1"/>
</dbReference>
<keyword evidence="4" id="KW-1015">Disulfide bond</keyword>
<dbReference type="PROSITE" id="PS50240">
    <property type="entry name" value="TRYPSIN_DOM"/>
    <property type="match status" value="1"/>
</dbReference>
<evidence type="ECO:0000256" key="5">
    <source>
        <dbReference type="ARBA" id="ARBA00023180"/>
    </source>
</evidence>
<dbReference type="Gene3D" id="2.40.10.10">
    <property type="entry name" value="Trypsin-like serine proteases"/>
    <property type="match status" value="1"/>
</dbReference>
<keyword evidence="3 6" id="KW-0732">Signal</keyword>
<reference evidence="9" key="1">
    <citation type="submission" date="2025-08" db="UniProtKB">
        <authorList>
            <consortium name="RefSeq"/>
        </authorList>
    </citation>
    <scope>IDENTIFICATION</scope>
</reference>
<dbReference type="FunFam" id="2.40.10.10:FF:000068">
    <property type="entry name" value="transmembrane protease serine 2"/>
    <property type="match status" value="1"/>
</dbReference>
<feature type="domain" description="Peptidase S1" evidence="7">
    <location>
        <begin position="43"/>
        <end position="273"/>
    </location>
</feature>
<dbReference type="GO" id="GO:0006508">
    <property type="term" value="P:proteolysis"/>
    <property type="evidence" value="ECO:0007669"/>
    <property type="project" value="InterPro"/>
</dbReference>
<evidence type="ECO:0000313" key="9">
    <source>
        <dbReference type="RefSeq" id="XP_029640868.1"/>
    </source>
</evidence>
<evidence type="ECO:0000313" key="8">
    <source>
        <dbReference type="Proteomes" id="UP000515154"/>
    </source>
</evidence>
<evidence type="ECO:0000256" key="4">
    <source>
        <dbReference type="ARBA" id="ARBA00023157"/>
    </source>
</evidence>
<evidence type="ECO:0000256" key="3">
    <source>
        <dbReference type="ARBA" id="ARBA00022729"/>
    </source>
</evidence>
<feature type="chain" id="PRO_5027783923" evidence="6">
    <location>
        <begin position="34"/>
        <end position="273"/>
    </location>
</feature>
<dbReference type="Proteomes" id="UP000515154">
    <property type="component" value="Linkage group LG9"/>
</dbReference>
<dbReference type="SUPFAM" id="SSF50494">
    <property type="entry name" value="Trypsin-like serine proteases"/>
    <property type="match status" value="1"/>
</dbReference>
<comment type="subcellular location">
    <subcellularLocation>
        <location evidence="1">Secreted</location>
    </subcellularLocation>
</comment>
<gene>
    <name evidence="9" type="primary">LOC115215715</name>
</gene>
<dbReference type="AlphaFoldDB" id="A0A6P7SRU0"/>
<keyword evidence="5" id="KW-0325">Glycoprotein</keyword>
<dbReference type="InterPro" id="IPR001314">
    <property type="entry name" value="Peptidase_S1A"/>
</dbReference>